<dbReference type="PANTHER" id="PTHR30522">
    <property type="entry name" value="NUCLEOSIDE TRIPHOSPHATE PYROPHOSPHOHYDROLASE"/>
    <property type="match status" value="1"/>
</dbReference>
<sequence length="300" mass="32697">MTVILLDPLRPTLVPLEAVEFLGGPVQYTVEVPVSVRWRIPGTLAPDAVDAVLISTDPRSEAVLARISNGENVIAAPSLPGDALLEAVDVMDRLWGFGGWEVTQSHDSLRPYLLEETYELLDAIGRSDAAEIKEELGDLLLQVLFHSRIAQAAGDFVVDDVAATLVAKLSHRSPHLGDTMVGPIDVAAQEKAWENQKASEKARRSCVDGIAMALPALALAEKVRSRSAKAGLPDDLVPETLKRVEIGLYGSAEEELRKAVLAFVADIRAAEDAAEAERGERRALFAKQWHRFWPTSEQNR</sequence>
<gene>
    <name evidence="2" type="ORF">JGU71_16425</name>
</gene>
<dbReference type="Pfam" id="PF03819">
    <property type="entry name" value="MazG"/>
    <property type="match status" value="1"/>
</dbReference>
<dbReference type="GO" id="GO:0006203">
    <property type="term" value="P:dGTP catabolic process"/>
    <property type="evidence" value="ECO:0007669"/>
    <property type="project" value="TreeGrafter"/>
</dbReference>
<dbReference type="RefSeq" id="WP_199705368.1">
    <property type="nucleotide sequence ID" value="NZ_JAEMNV010000005.1"/>
</dbReference>
<dbReference type="InterPro" id="IPR004518">
    <property type="entry name" value="MazG-like_dom"/>
</dbReference>
<dbReference type="InterPro" id="IPR011551">
    <property type="entry name" value="NTP_PyrPHydrolase_MazG"/>
</dbReference>
<dbReference type="GO" id="GO:0046076">
    <property type="term" value="P:dTTP catabolic process"/>
    <property type="evidence" value="ECO:0007669"/>
    <property type="project" value="TreeGrafter"/>
</dbReference>
<dbReference type="GO" id="GO:0046061">
    <property type="term" value="P:dATP catabolic process"/>
    <property type="evidence" value="ECO:0007669"/>
    <property type="project" value="TreeGrafter"/>
</dbReference>
<dbReference type="GO" id="GO:0046052">
    <property type="term" value="P:UTP catabolic process"/>
    <property type="evidence" value="ECO:0007669"/>
    <property type="project" value="TreeGrafter"/>
</dbReference>
<dbReference type="Proteomes" id="UP000655868">
    <property type="component" value="Unassembled WGS sequence"/>
</dbReference>
<dbReference type="SUPFAM" id="SSF101386">
    <property type="entry name" value="all-alpha NTP pyrophosphatases"/>
    <property type="match status" value="1"/>
</dbReference>
<dbReference type="EMBL" id="JAEMNV010000005">
    <property type="protein sequence ID" value="MBJ8340478.1"/>
    <property type="molecule type" value="Genomic_DNA"/>
</dbReference>
<evidence type="ECO:0000259" key="1">
    <source>
        <dbReference type="Pfam" id="PF03819"/>
    </source>
</evidence>
<dbReference type="GO" id="GO:0047429">
    <property type="term" value="F:nucleoside triphosphate diphosphatase activity"/>
    <property type="evidence" value="ECO:0007669"/>
    <property type="project" value="TreeGrafter"/>
</dbReference>
<accession>A0A934NSG0</accession>
<dbReference type="GO" id="GO:0046081">
    <property type="term" value="P:dUTP catabolic process"/>
    <property type="evidence" value="ECO:0007669"/>
    <property type="project" value="TreeGrafter"/>
</dbReference>
<feature type="domain" description="NTP pyrophosphohydrolase MazG-like" evidence="1">
    <location>
        <begin position="104"/>
        <end position="176"/>
    </location>
</feature>
<keyword evidence="3" id="KW-1185">Reference proteome</keyword>
<dbReference type="GO" id="GO:0046047">
    <property type="term" value="P:TTP catabolic process"/>
    <property type="evidence" value="ECO:0007669"/>
    <property type="project" value="TreeGrafter"/>
</dbReference>
<proteinExistence type="predicted"/>
<dbReference type="Gene3D" id="1.10.287.1080">
    <property type="entry name" value="MazG-like"/>
    <property type="match status" value="1"/>
</dbReference>
<dbReference type="PANTHER" id="PTHR30522:SF0">
    <property type="entry name" value="NUCLEOSIDE TRIPHOSPHATE PYROPHOSPHOHYDROLASE"/>
    <property type="match status" value="1"/>
</dbReference>
<dbReference type="AlphaFoldDB" id="A0A934NSG0"/>
<dbReference type="CDD" id="cd11528">
    <property type="entry name" value="NTP-PPase_MazG_Nterm"/>
    <property type="match status" value="1"/>
</dbReference>
<evidence type="ECO:0000313" key="3">
    <source>
        <dbReference type="Proteomes" id="UP000655868"/>
    </source>
</evidence>
<reference evidence="2" key="1">
    <citation type="submission" date="2020-12" db="EMBL/GenBank/DDBJ databases">
        <title>Antrihabitans popcorni sp. nov. and Antrihabitans auranticaus sp. nov., isolated from a larva cave.</title>
        <authorList>
            <person name="Lee S.D."/>
            <person name="Kim I.S."/>
        </authorList>
    </citation>
    <scope>NUCLEOTIDE SEQUENCE</scope>
    <source>
        <strain evidence="2">YC3-6</strain>
    </source>
</reference>
<dbReference type="InterPro" id="IPR048015">
    <property type="entry name" value="NTP-PPase_MazG-like_N"/>
</dbReference>
<name>A0A934NSG0_9NOCA</name>
<evidence type="ECO:0000313" key="2">
    <source>
        <dbReference type="EMBL" id="MBJ8340478.1"/>
    </source>
</evidence>
<organism evidence="2 3">
    <name type="scientific">Antrihabitans stalagmiti</name>
    <dbReference type="NCBI Taxonomy" id="2799499"/>
    <lineage>
        <taxon>Bacteria</taxon>
        <taxon>Bacillati</taxon>
        <taxon>Actinomycetota</taxon>
        <taxon>Actinomycetes</taxon>
        <taxon>Mycobacteriales</taxon>
        <taxon>Nocardiaceae</taxon>
        <taxon>Antrihabitans</taxon>
    </lineage>
</organism>
<comment type="caution">
    <text evidence="2">The sequence shown here is derived from an EMBL/GenBank/DDBJ whole genome shotgun (WGS) entry which is preliminary data.</text>
</comment>
<protein>
    <submittedName>
        <fullName evidence="2">MazG family protein</fullName>
    </submittedName>
</protein>